<accession>A0A931EC89</accession>
<feature type="domain" description="Formyl transferase N-terminal" evidence="7">
    <location>
        <begin position="5"/>
        <end position="183"/>
    </location>
</feature>
<dbReference type="InterPro" id="IPR036477">
    <property type="entry name" value="Formyl_transf_N_sf"/>
</dbReference>
<dbReference type="NCBIfam" id="TIGR00639">
    <property type="entry name" value="PurN"/>
    <property type="match status" value="1"/>
</dbReference>
<dbReference type="PANTHER" id="PTHR43369:SF2">
    <property type="entry name" value="PHOSPHORIBOSYLGLYCINAMIDE FORMYLTRANSFERASE"/>
    <property type="match status" value="1"/>
</dbReference>
<feature type="binding site" evidence="6">
    <location>
        <position position="103"/>
    </location>
    <ligand>
        <name>(6R)-10-formyltetrahydrofolate</name>
        <dbReference type="ChEBI" id="CHEBI:195366"/>
    </ligand>
</feature>
<gene>
    <name evidence="6 8" type="primary">purN</name>
    <name evidence="8" type="ORF">IC612_08430</name>
</gene>
<dbReference type="CDD" id="cd08645">
    <property type="entry name" value="FMT_core_GART"/>
    <property type="match status" value="1"/>
</dbReference>
<evidence type="ECO:0000256" key="1">
    <source>
        <dbReference type="ARBA" id="ARBA00005054"/>
    </source>
</evidence>
<feature type="binding site" evidence="6">
    <location>
        <position position="61"/>
    </location>
    <ligand>
        <name>(6R)-10-formyltetrahydrofolate</name>
        <dbReference type="ChEBI" id="CHEBI:195366"/>
    </ligand>
</feature>
<evidence type="ECO:0000313" key="9">
    <source>
        <dbReference type="Proteomes" id="UP000694480"/>
    </source>
</evidence>
<evidence type="ECO:0000259" key="7">
    <source>
        <dbReference type="Pfam" id="PF00551"/>
    </source>
</evidence>
<comment type="pathway">
    <text evidence="1 6">Purine metabolism; IMP biosynthesis via de novo pathway; N(2)-formyl-N(1)-(5-phospho-D-ribosyl)glycinamide from N(1)-(5-phospho-D-ribosyl)glycinamide (10-formyl THF route): step 1/1.</text>
</comment>
<comment type="function">
    <text evidence="6">Catalyzes the transfer of a formyl group from 10-formyltetrahydrofolate to 5-phospho-ribosyl-glycinamide (GAR), producing 5-phospho-ribosyl-N-formylglycinamide (FGAR) and tetrahydrofolate.</text>
</comment>
<proteinExistence type="inferred from homology"/>
<dbReference type="GO" id="GO:0006189">
    <property type="term" value="P:'de novo' IMP biosynthetic process"/>
    <property type="evidence" value="ECO:0007669"/>
    <property type="project" value="UniProtKB-UniRule"/>
</dbReference>
<dbReference type="GO" id="GO:0004644">
    <property type="term" value="F:phosphoribosylglycinamide formyltransferase activity"/>
    <property type="evidence" value="ECO:0007669"/>
    <property type="project" value="UniProtKB-UniRule"/>
</dbReference>
<feature type="binding site" evidence="6">
    <location>
        <begin position="14"/>
        <end position="16"/>
    </location>
    <ligand>
        <name>N(1)-(5-phospho-beta-D-ribosyl)glycinamide</name>
        <dbReference type="ChEBI" id="CHEBI:143788"/>
    </ligand>
</feature>
<keyword evidence="2 6" id="KW-0808">Transferase</keyword>
<evidence type="ECO:0000256" key="3">
    <source>
        <dbReference type="ARBA" id="ARBA00022755"/>
    </source>
</evidence>
<dbReference type="EMBL" id="JADKYY010000010">
    <property type="protein sequence ID" value="MBF5027819.1"/>
    <property type="molecule type" value="Genomic_DNA"/>
</dbReference>
<comment type="caution">
    <text evidence="6">Lacks conserved residue(s) required for the propagation of feature annotation.</text>
</comment>
<dbReference type="GO" id="GO:0005829">
    <property type="term" value="C:cytosol"/>
    <property type="evidence" value="ECO:0007669"/>
    <property type="project" value="TreeGrafter"/>
</dbReference>
<dbReference type="PANTHER" id="PTHR43369">
    <property type="entry name" value="PHOSPHORIBOSYLGLYCINAMIDE FORMYLTRANSFERASE"/>
    <property type="match status" value="1"/>
</dbReference>
<dbReference type="AlphaFoldDB" id="A0A931EC89"/>
<dbReference type="Pfam" id="PF00551">
    <property type="entry name" value="Formyl_trans_N"/>
    <property type="match status" value="1"/>
</dbReference>
<dbReference type="EC" id="2.1.2.2" evidence="6"/>
<dbReference type="InterPro" id="IPR002376">
    <property type="entry name" value="Formyl_transf_N"/>
</dbReference>
<evidence type="ECO:0000313" key="8">
    <source>
        <dbReference type="EMBL" id="MBF5027819.1"/>
    </source>
</evidence>
<feature type="site" description="Raises pKa of active site His" evidence="6">
    <location>
        <position position="146"/>
    </location>
</feature>
<dbReference type="PROSITE" id="PS00373">
    <property type="entry name" value="GART"/>
    <property type="match status" value="1"/>
</dbReference>
<evidence type="ECO:0000256" key="6">
    <source>
        <dbReference type="HAMAP-Rule" id="MF_01930"/>
    </source>
</evidence>
<comment type="catalytic activity">
    <reaction evidence="5 6">
        <text>N(1)-(5-phospho-beta-D-ribosyl)glycinamide + (6R)-10-formyltetrahydrofolate = N(2)-formyl-N(1)-(5-phospho-beta-D-ribosyl)glycinamide + (6S)-5,6,7,8-tetrahydrofolate + H(+)</text>
        <dbReference type="Rhea" id="RHEA:15053"/>
        <dbReference type="ChEBI" id="CHEBI:15378"/>
        <dbReference type="ChEBI" id="CHEBI:57453"/>
        <dbReference type="ChEBI" id="CHEBI:143788"/>
        <dbReference type="ChEBI" id="CHEBI:147286"/>
        <dbReference type="ChEBI" id="CHEBI:195366"/>
        <dbReference type="EC" id="2.1.2.2"/>
    </reaction>
</comment>
<evidence type="ECO:0000256" key="4">
    <source>
        <dbReference type="ARBA" id="ARBA00038440"/>
    </source>
</evidence>
<evidence type="ECO:0000256" key="2">
    <source>
        <dbReference type="ARBA" id="ARBA00022679"/>
    </source>
</evidence>
<dbReference type="InterPro" id="IPR001555">
    <property type="entry name" value="GART_AS"/>
</dbReference>
<dbReference type="Proteomes" id="UP000694480">
    <property type="component" value="Unassembled WGS sequence"/>
</dbReference>
<keyword evidence="9" id="KW-1185">Reference proteome</keyword>
<feature type="active site" description="Proton donor" evidence="6">
    <location>
        <position position="105"/>
    </location>
</feature>
<dbReference type="InterPro" id="IPR004607">
    <property type="entry name" value="GART"/>
</dbReference>
<reference evidence="8" key="1">
    <citation type="submission" date="2020-11" db="EMBL/GenBank/DDBJ databases">
        <title>Genome seq and assembly of Planobacterium sp.</title>
        <authorList>
            <person name="Chhetri G."/>
        </authorList>
    </citation>
    <scope>NUCLEOTIDE SEQUENCE</scope>
    <source>
        <strain evidence="8">GCR5</strain>
    </source>
</reference>
<dbReference type="SUPFAM" id="SSF53328">
    <property type="entry name" value="Formyltransferase"/>
    <property type="match status" value="1"/>
</dbReference>
<comment type="caution">
    <text evidence="8">The sequence shown here is derived from an EMBL/GenBank/DDBJ whole genome shotgun (WGS) entry which is preliminary data.</text>
</comment>
<dbReference type="RefSeq" id="WP_194739742.1">
    <property type="nucleotide sequence ID" value="NZ_JADKYY010000010.1"/>
</dbReference>
<comment type="similarity">
    <text evidence="4 6">Belongs to the GART family.</text>
</comment>
<dbReference type="HAMAP" id="MF_01930">
    <property type="entry name" value="PurN"/>
    <property type="match status" value="1"/>
</dbReference>
<keyword evidence="3 6" id="KW-0658">Purine biosynthesis</keyword>
<protein>
    <recommendedName>
        <fullName evidence="6">Phosphoribosylglycinamide formyltransferase</fullName>
        <ecNumber evidence="6">2.1.2.2</ecNumber>
    </recommendedName>
    <alternativeName>
        <fullName evidence="6">5'-phosphoribosylglycinamide transformylase</fullName>
    </alternativeName>
    <alternativeName>
        <fullName evidence="6">GAR transformylase</fullName>
        <shortName evidence="6">GART</shortName>
    </alternativeName>
</protein>
<sequence length="191" mass="20831">MASAKITVLVSGSGTNLQRLMDVFSQGIIPNAEINLVVADRPCLGLERAKNAGIPTVMLTRGESLSRQLLEVVPQETSLIVLAGFLSILSEEFISRFENKIINIHPSLLPKYGGKGMWGIKVHEAVIENKEKYTGASVHYVTEGIDTGEVIVQKSLKIMPGESAEQLAKRVLELEYEILPEAVAKVLNSMC</sequence>
<organism evidence="8 9">
    <name type="scientific">Planobacterium oryzisoli</name>
    <dbReference type="NCBI Taxonomy" id="2771435"/>
    <lineage>
        <taxon>Bacteria</taxon>
        <taxon>Pseudomonadati</taxon>
        <taxon>Bacteroidota</taxon>
        <taxon>Flavobacteriia</taxon>
        <taxon>Flavobacteriales</taxon>
        <taxon>Weeksellaceae</taxon>
        <taxon>Chryseobacterium group</taxon>
        <taxon>Chryseobacterium</taxon>
    </lineage>
</organism>
<evidence type="ECO:0000256" key="5">
    <source>
        <dbReference type="ARBA" id="ARBA00047664"/>
    </source>
</evidence>
<dbReference type="Gene3D" id="3.40.50.170">
    <property type="entry name" value="Formyl transferase, N-terminal domain"/>
    <property type="match status" value="1"/>
</dbReference>
<name>A0A931EC89_9FLAO</name>